<evidence type="ECO:0000256" key="3">
    <source>
        <dbReference type="RuleBase" id="RU362118"/>
    </source>
</evidence>
<accession>A0A4R2EK43</accession>
<dbReference type="SUPFAM" id="SSF53383">
    <property type="entry name" value="PLP-dependent transferases"/>
    <property type="match status" value="1"/>
</dbReference>
<dbReference type="AlphaFoldDB" id="A0A4R2EK43"/>
<dbReference type="InterPro" id="IPR015421">
    <property type="entry name" value="PyrdxlP-dep_Trfase_major"/>
</dbReference>
<protein>
    <submittedName>
        <fullName evidence="4">Cystathionine gamma-synthase</fullName>
    </submittedName>
</protein>
<evidence type="ECO:0000256" key="1">
    <source>
        <dbReference type="ARBA" id="ARBA00001933"/>
    </source>
</evidence>
<dbReference type="EMBL" id="SLWB01000005">
    <property type="protein sequence ID" value="TCN68931.1"/>
    <property type="molecule type" value="Genomic_DNA"/>
</dbReference>
<dbReference type="GO" id="GO:0030170">
    <property type="term" value="F:pyridoxal phosphate binding"/>
    <property type="evidence" value="ECO:0007669"/>
    <property type="project" value="InterPro"/>
</dbReference>
<dbReference type="InterPro" id="IPR000277">
    <property type="entry name" value="Cys/Met-Metab_PyrdxlP-dep_enz"/>
</dbReference>
<sequence>MKSHFYIACGKSIPTHTPHAVSVSLPTIADVLAYKENKNGWSNSIFSGYPRFYTHPYEQMASAFIRKVLTIGGDQNILLMPSRRCAEHVVHFAKEDHPIRYFDGLTFITIPYNHPNLVSILSFIRRTGCKAYSRQIEDFLIRQKLLEQQFHEDIVETNPDGSIKTTLSRLYNIDQDQIFLYSSGMNALYSTFTAFKTQGDQTQRQLFIQFGQIYFGTAEILKEYSKEYLCIESVYDLNTLERILNEKGSKVAAIFTEVPTNPFLEICDLPQLKKIASRYNIPLVVDVSLGPHINLNVLPFCDVAVESLTKFASGSGEVMGGAAILSQSSIFYNNLSALLPQWGEPFYLRDAQRLAYTIKGYLLRVSWARESVRELVAFFSNHPNVKKVRWSHSIENIDNYRKIECSDGCYSPIVSVEFEFPLEKVYDKLLLPKGPSMGTDFTLVMPYFYIANYKLMRSEEGKQALYSKGINPEMLRISIGCEPTQQIIGIFANALNV</sequence>
<evidence type="ECO:0000313" key="4">
    <source>
        <dbReference type="EMBL" id="TCN68931.1"/>
    </source>
</evidence>
<dbReference type="PANTHER" id="PTHR42699">
    <property type="match status" value="1"/>
</dbReference>
<dbReference type="RefSeq" id="WP_131838945.1">
    <property type="nucleotide sequence ID" value="NZ_SLWB01000005.1"/>
</dbReference>
<dbReference type="Gene3D" id="3.40.640.10">
    <property type="entry name" value="Type I PLP-dependent aspartate aminotransferase-like (Major domain)"/>
    <property type="match status" value="1"/>
</dbReference>
<gene>
    <name evidence="4" type="ORF">CLV25_105133</name>
</gene>
<organism evidence="4 5">
    <name type="scientific">Acetobacteroides hydrogenigenes</name>
    <dbReference type="NCBI Taxonomy" id="979970"/>
    <lineage>
        <taxon>Bacteria</taxon>
        <taxon>Pseudomonadati</taxon>
        <taxon>Bacteroidota</taxon>
        <taxon>Bacteroidia</taxon>
        <taxon>Bacteroidales</taxon>
        <taxon>Rikenellaceae</taxon>
        <taxon>Acetobacteroides</taxon>
    </lineage>
</organism>
<comment type="similarity">
    <text evidence="3">Belongs to the trans-sulfuration enzymes family.</text>
</comment>
<dbReference type="Proteomes" id="UP000294830">
    <property type="component" value="Unassembled WGS sequence"/>
</dbReference>
<dbReference type="GO" id="GO:0019346">
    <property type="term" value="P:transsulfuration"/>
    <property type="evidence" value="ECO:0007669"/>
    <property type="project" value="InterPro"/>
</dbReference>
<dbReference type="OrthoDB" id="9803729at2"/>
<dbReference type="GO" id="GO:0003962">
    <property type="term" value="F:cystathionine gamma-synthase activity"/>
    <property type="evidence" value="ECO:0007669"/>
    <property type="project" value="TreeGrafter"/>
</dbReference>
<comment type="cofactor">
    <cofactor evidence="1 3">
        <name>pyridoxal 5'-phosphate</name>
        <dbReference type="ChEBI" id="CHEBI:597326"/>
    </cofactor>
</comment>
<dbReference type="PANTHER" id="PTHR42699:SF1">
    <property type="entry name" value="CYSTATHIONINE GAMMA-SYNTHASE-RELATED"/>
    <property type="match status" value="1"/>
</dbReference>
<name>A0A4R2EK43_9BACT</name>
<dbReference type="InterPro" id="IPR051750">
    <property type="entry name" value="Trans-sulfuration_enzymes"/>
</dbReference>
<dbReference type="InterPro" id="IPR015422">
    <property type="entry name" value="PyrdxlP-dep_Trfase_small"/>
</dbReference>
<keyword evidence="2 3" id="KW-0663">Pyridoxal phosphate</keyword>
<keyword evidence="5" id="KW-1185">Reference proteome</keyword>
<dbReference type="Gene3D" id="3.90.1150.10">
    <property type="entry name" value="Aspartate Aminotransferase, domain 1"/>
    <property type="match status" value="1"/>
</dbReference>
<dbReference type="Pfam" id="PF01053">
    <property type="entry name" value="Cys_Met_Meta_PP"/>
    <property type="match status" value="1"/>
</dbReference>
<comment type="caution">
    <text evidence="4">The sequence shown here is derived from an EMBL/GenBank/DDBJ whole genome shotgun (WGS) entry which is preliminary data.</text>
</comment>
<proteinExistence type="inferred from homology"/>
<reference evidence="4 5" key="1">
    <citation type="submission" date="2019-03" db="EMBL/GenBank/DDBJ databases">
        <title>Genomic Encyclopedia of Archaeal and Bacterial Type Strains, Phase II (KMG-II): from individual species to whole genera.</title>
        <authorList>
            <person name="Goeker M."/>
        </authorList>
    </citation>
    <scope>NUCLEOTIDE SEQUENCE [LARGE SCALE GENOMIC DNA]</scope>
    <source>
        <strain evidence="4 5">RL-C</strain>
    </source>
</reference>
<evidence type="ECO:0000313" key="5">
    <source>
        <dbReference type="Proteomes" id="UP000294830"/>
    </source>
</evidence>
<evidence type="ECO:0000256" key="2">
    <source>
        <dbReference type="ARBA" id="ARBA00022898"/>
    </source>
</evidence>
<dbReference type="InterPro" id="IPR015424">
    <property type="entry name" value="PyrdxlP-dep_Trfase"/>
</dbReference>